<evidence type="ECO:0000313" key="1">
    <source>
        <dbReference type="EMBL" id="ARU61294.1"/>
    </source>
</evidence>
<organism evidence="1 2">
    <name type="scientific">Tumebacillus avium</name>
    <dbReference type="NCBI Taxonomy" id="1903704"/>
    <lineage>
        <taxon>Bacteria</taxon>
        <taxon>Bacillati</taxon>
        <taxon>Bacillota</taxon>
        <taxon>Bacilli</taxon>
        <taxon>Bacillales</taxon>
        <taxon>Alicyclobacillaceae</taxon>
        <taxon>Tumebacillus</taxon>
    </lineage>
</organism>
<reference evidence="2" key="1">
    <citation type="submission" date="2017-05" db="EMBL/GenBank/DDBJ databases">
        <authorList>
            <person name="Sung H."/>
        </authorList>
    </citation>
    <scope>NUCLEOTIDE SEQUENCE [LARGE SCALE GENOMIC DNA]</scope>
    <source>
        <strain evidence="2">AR23208</strain>
    </source>
</reference>
<dbReference type="OrthoDB" id="199763at2"/>
<gene>
    <name evidence="1" type="ORF">CBW65_10025</name>
</gene>
<sequence>MAKNRLNKRSTITIPKAIVMDQAWFWSKEWQSKEREAEEDLQAGRVSGPFTSMDDIKARLDSLK</sequence>
<dbReference type="Proteomes" id="UP000195437">
    <property type="component" value="Chromosome"/>
</dbReference>
<keyword evidence="2" id="KW-1185">Reference proteome</keyword>
<dbReference type="KEGG" id="tum:CBW65_10025"/>
<proteinExistence type="predicted"/>
<accession>A0A1Y0IPN9</accession>
<dbReference type="RefSeq" id="WP_087456673.1">
    <property type="nucleotide sequence ID" value="NZ_CP021434.1"/>
</dbReference>
<dbReference type="EMBL" id="CP021434">
    <property type="protein sequence ID" value="ARU61294.1"/>
    <property type="molecule type" value="Genomic_DNA"/>
</dbReference>
<protein>
    <submittedName>
        <fullName evidence="1">Uncharacterized protein</fullName>
    </submittedName>
</protein>
<name>A0A1Y0IPN9_9BACL</name>
<evidence type="ECO:0000313" key="2">
    <source>
        <dbReference type="Proteomes" id="UP000195437"/>
    </source>
</evidence>
<dbReference type="AlphaFoldDB" id="A0A1Y0IPN9"/>